<evidence type="ECO:0000256" key="2">
    <source>
        <dbReference type="ARBA" id="ARBA00022490"/>
    </source>
</evidence>
<dbReference type="InterPro" id="IPR007052">
    <property type="entry name" value="CS_dom"/>
</dbReference>
<dbReference type="PANTHER" id="PTHR12356:SF3">
    <property type="entry name" value="NUCLEAR MIGRATION PROTEIN NUDC"/>
    <property type="match status" value="1"/>
</dbReference>
<comment type="caution">
    <text evidence="4">The sequence shown here is derived from an EMBL/GenBank/DDBJ whole genome shotgun (WGS) entry which is preliminary data.</text>
</comment>
<organism evidence="4 5">
    <name type="scientific">Prymnesium parvum</name>
    <name type="common">Toxic golden alga</name>
    <dbReference type="NCBI Taxonomy" id="97485"/>
    <lineage>
        <taxon>Eukaryota</taxon>
        <taxon>Haptista</taxon>
        <taxon>Haptophyta</taxon>
        <taxon>Prymnesiophyceae</taxon>
        <taxon>Prymnesiales</taxon>
        <taxon>Prymnesiaceae</taxon>
        <taxon>Prymnesium</taxon>
    </lineage>
</organism>
<dbReference type="PANTHER" id="PTHR12356">
    <property type="entry name" value="NUCLEAR MOVEMENT PROTEIN NUDC"/>
    <property type="match status" value="1"/>
</dbReference>
<dbReference type="GO" id="GO:0006457">
    <property type="term" value="P:protein folding"/>
    <property type="evidence" value="ECO:0007669"/>
    <property type="project" value="TreeGrafter"/>
</dbReference>
<dbReference type="GO" id="GO:0005737">
    <property type="term" value="C:cytoplasm"/>
    <property type="evidence" value="ECO:0007669"/>
    <property type="project" value="UniProtKB-SubCell"/>
</dbReference>
<name>A0AB34IQ61_PRYPA</name>
<feature type="domain" description="CS" evidence="3">
    <location>
        <begin position="133"/>
        <end position="223"/>
    </location>
</feature>
<keyword evidence="2" id="KW-0963">Cytoplasm</keyword>
<dbReference type="InterPro" id="IPR008978">
    <property type="entry name" value="HSP20-like_chaperone"/>
</dbReference>
<protein>
    <recommendedName>
        <fullName evidence="3">CS domain-containing protein</fullName>
    </recommendedName>
</protein>
<evidence type="ECO:0000256" key="1">
    <source>
        <dbReference type="ARBA" id="ARBA00004496"/>
    </source>
</evidence>
<evidence type="ECO:0000259" key="3">
    <source>
        <dbReference type="PROSITE" id="PS51203"/>
    </source>
</evidence>
<dbReference type="InterPro" id="IPR037898">
    <property type="entry name" value="NudC_fam"/>
</dbReference>
<gene>
    <name evidence="4" type="ORF">AB1Y20_010574</name>
</gene>
<dbReference type="PROSITE" id="PS51203">
    <property type="entry name" value="CS"/>
    <property type="match status" value="1"/>
</dbReference>
<dbReference type="EMBL" id="JBGBPQ010000020">
    <property type="protein sequence ID" value="KAL1504165.1"/>
    <property type="molecule type" value="Genomic_DNA"/>
</dbReference>
<keyword evidence="5" id="KW-1185">Reference proteome</keyword>
<comment type="subcellular location">
    <subcellularLocation>
        <location evidence="1">Cytoplasm</location>
    </subcellularLocation>
</comment>
<dbReference type="Pfam" id="PF04969">
    <property type="entry name" value="CS"/>
    <property type="match status" value="1"/>
</dbReference>
<dbReference type="CDD" id="cd06467">
    <property type="entry name" value="p23_NUDC_like"/>
    <property type="match status" value="1"/>
</dbReference>
<dbReference type="Proteomes" id="UP001515480">
    <property type="component" value="Unassembled WGS sequence"/>
</dbReference>
<accession>A0AB34IQ61</accession>
<dbReference type="AlphaFoldDB" id="A0AB34IQ61"/>
<evidence type="ECO:0000313" key="5">
    <source>
        <dbReference type="Proteomes" id="UP001515480"/>
    </source>
</evidence>
<dbReference type="GO" id="GO:0051082">
    <property type="term" value="F:unfolded protein binding"/>
    <property type="evidence" value="ECO:0007669"/>
    <property type="project" value="TreeGrafter"/>
</dbReference>
<dbReference type="Gene3D" id="2.60.40.790">
    <property type="match status" value="1"/>
</dbReference>
<sequence length="228" mass="23812">MFVGGVGAPVATPSAAAIQREAAGGRCESYPLTPPSADPAHAAVRLYIDEIGALRGRPRNVRAEQLAQAAGLAGLAIHGDAYVGRCGAAHNLDFRLGELAHDSAWVAQARAANLRRAAEASLGETEHLPGGGDEAGPYSWTQTDEDVEVRVRCGLEGKGAARRVKVGFGSGASLTVAVDGKKVLSFEKLFARVLPDECNWTIDGEHVVISMEKADHKPWAGLGPLGSE</sequence>
<proteinExistence type="predicted"/>
<reference evidence="4 5" key="1">
    <citation type="journal article" date="2024" name="Science">
        <title>Giant polyketide synthase enzymes in the biosynthesis of giant marine polyether toxins.</title>
        <authorList>
            <person name="Fallon T.R."/>
            <person name="Shende V.V."/>
            <person name="Wierzbicki I.H."/>
            <person name="Pendleton A.L."/>
            <person name="Watervoot N.F."/>
            <person name="Auber R.P."/>
            <person name="Gonzalez D.J."/>
            <person name="Wisecaver J.H."/>
            <person name="Moore B.S."/>
        </authorList>
    </citation>
    <scope>NUCLEOTIDE SEQUENCE [LARGE SCALE GENOMIC DNA]</scope>
    <source>
        <strain evidence="4 5">12B1</strain>
    </source>
</reference>
<dbReference type="SUPFAM" id="SSF49764">
    <property type="entry name" value="HSP20-like chaperones"/>
    <property type="match status" value="1"/>
</dbReference>
<evidence type="ECO:0000313" key="4">
    <source>
        <dbReference type="EMBL" id="KAL1504165.1"/>
    </source>
</evidence>